<dbReference type="CDD" id="cd08990">
    <property type="entry name" value="GH43_AXH_like"/>
    <property type="match status" value="1"/>
</dbReference>
<comment type="similarity">
    <text evidence="1 6">Belongs to the glycosyl hydrolase 43 family.</text>
</comment>
<comment type="caution">
    <text evidence="7">The sequence shown here is derived from an EMBL/GenBank/DDBJ whole genome shotgun (WGS) entry which is preliminary data.</text>
</comment>
<keyword evidence="2" id="KW-0624">Polysaccharide degradation</keyword>
<organism evidence="7 8">
    <name type="scientific">Flavobacterium pokkalii</name>
    <dbReference type="NCBI Taxonomy" id="1940408"/>
    <lineage>
        <taxon>Bacteria</taxon>
        <taxon>Pseudomonadati</taxon>
        <taxon>Bacteroidota</taxon>
        <taxon>Flavobacteriia</taxon>
        <taxon>Flavobacteriales</taxon>
        <taxon>Flavobacteriaceae</taxon>
        <taxon>Flavobacterium</taxon>
    </lineage>
</organism>
<evidence type="ECO:0000256" key="5">
    <source>
        <dbReference type="ARBA" id="ARBA00023295"/>
    </source>
</evidence>
<dbReference type="Pfam" id="PF04616">
    <property type="entry name" value="Glyco_hydro_43"/>
    <property type="match status" value="1"/>
</dbReference>
<evidence type="ECO:0000313" key="7">
    <source>
        <dbReference type="EMBL" id="MBD0724716.1"/>
    </source>
</evidence>
<proteinExistence type="inferred from homology"/>
<evidence type="ECO:0000256" key="6">
    <source>
        <dbReference type="RuleBase" id="RU361187"/>
    </source>
</evidence>
<accession>A0ABR7UQM1</accession>
<evidence type="ECO:0000256" key="1">
    <source>
        <dbReference type="ARBA" id="ARBA00009865"/>
    </source>
</evidence>
<protein>
    <recommendedName>
        <fullName evidence="9">Glycosyl hydrolases family 43</fullName>
    </recommendedName>
</protein>
<dbReference type="RefSeq" id="WP_188220099.1">
    <property type="nucleotide sequence ID" value="NZ_NASZ01000005.1"/>
</dbReference>
<keyword evidence="4" id="KW-0119">Carbohydrate metabolism</keyword>
<evidence type="ECO:0008006" key="9">
    <source>
        <dbReference type="Google" id="ProtNLM"/>
    </source>
</evidence>
<evidence type="ECO:0000256" key="3">
    <source>
        <dbReference type="ARBA" id="ARBA00022801"/>
    </source>
</evidence>
<name>A0ABR7UQM1_9FLAO</name>
<dbReference type="InterPro" id="IPR006710">
    <property type="entry name" value="Glyco_hydro_43"/>
</dbReference>
<reference evidence="7 8" key="1">
    <citation type="journal article" date="2020" name="Microbiol. Res.">
        <title>Flavobacterium pokkalii sp. nov., a novel plant growth promoting native rhizobacteria isolated from pokkali rice grown in coastal saline affected agricultural regions of southern India, Kerala.</title>
        <authorList>
            <person name="Menon R.R."/>
            <person name="Kumari S."/>
            <person name="Viver T."/>
            <person name="Rameshkumar N."/>
        </authorList>
    </citation>
    <scope>NUCLEOTIDE SEQUENCE [LARGE SCALE GENOMIC DNA]</scope>
    <source>
        <strain evidence="7 8">L1I52</strain>
    </source>
</reference>
<evidence type="ECO:0000256" key="4">
    <source>
        <dbReference type="ARBA" id="ARBA00023277"/>
    </source>
</evidence>
<gene>
    <name evidence="7" type="ORF">B6A10_05950</name>
</gene>
<dbReference type="InterPro" id="IPR023296">
    <property type="entry name" value="Glyco_hydro_beta-prop_sf"/>
</dbReference>
<evidence type="ECO:0000313" key="8">
    <source>
        <dbReference type="Proteomes" id="UP000661715"/>
    </source>
</evidence>
<dbReference type="InterPro" id="IPR052176">
    <property type="entry name" value="Glycosyl_Hydrlase_43_Enz"/>
</dbReference>
<keyword evidence="2" id="KW-0858">Xylan degradation</keyword>
<keyword evidence="8" id="KW-1185">Reference proteome</keyword>
<sequence>MKIINLTYSLIFFCSIIESYSQNPIVPNQGLNDPHIHIFKDTAYVYASHDKSADNKEFVMEDWWVWSSPDLVNWTKRSVLNPKDTYIGKDFQSCWATDVGQKNGKYYWYFSESNQQTGVVVGDSPVGPWKEPLGKPLLTSDLTPTDEYDMAIFEDDGVHYIIFGVWDYYIAKLNDDMISLAETPRKIVITNPRGPYNLDGKNLEKPTDDKPFLHKYNNKYYLSWGCFYAMSDNVYGPYDYKDVIINKESFAKGYDAPTWPTGFLQGRHGSFFEWHNQWYYAYCDMSQTGNRYFRDTFISYIHYKDNGEIAPIRVDGVGVANYLASSTSIEFEDYFKSDGFVKKEFQNGFVVETIAKKSYLCFPNIKVDRDYTKLKLRLIAPMGGRFLISIHQKQDNKQLIGKKQFELKPSIKSEEIVIDLKSIQDKVDFIFTIETINNSNKLQLDSYSFIR</sequence>
<dbReference type="Gene3D" id="2.115.10.20">
    <property type="entry name" value="Glycosyl hydrolase domain, family 43"/>
    <property type="match status" value="1"/>
</dbReference>
<dbReference type="PANTHER" id="PTHR43772:SF2">
    <property type="entry name" value="PUTATIVE (AFU_ORTHOLOGUE AFUA_2G04480)-RELATED"/>
    <property type="match status" value="1"/>
</dbReference>
<dbReference type="Proteomes" id="UP000661715">
    <property type="component" value="Unassembled WGS sequence"/>
</dbReference>
<dbReference type="SUPFAM" id="SSF75005">
    <property type="entry name" value="Arabinanase/levansucrase/invertase"/>
    <property type="match status" value="1"/>
</dbReference>
<evidence type="ECO:0000256" key="2">
    <source>
        <dbReference type="ARBA" id="ARBA00022651"/>
    </source>
</evidence>
<dbReference type="EMBL" id="NASZ01000005">
    <property type="protein sequence ID" value="MBD0724716.1"/>
    <property type="molecule type" value="Genomic_DNA"/>
</dbReference>
<dbReference type="PANTHER" id="PTHR43772">
    <property type="entry name" value="ENDO-1,4-BETA-XYLANASE"/>
    <property type="match status" value="1"/>
</dbReference>
<keyword evidence="3 6" id="KW-0378">Hydrolase</keyword>
<keyword evidence="5 6" id="KW-0326">Glycosidase</keyword>